<dbReference type="eggNOG" id="KOG0800">
    <property type="taxonomic scope" value="Eukaryota"/>
</dbReference>
<dbReference type="CDD" id="cd16461">
    <property type="entry name" value="RING-H2_EL5-like"/>
    <property type="match status" value="1"/>
</dbReference>
<dbReference type="Pfam" id="PF13639">
    <property type="entry name" value="zf-RING_2"/>
    <property type="match status" value="1"/>
</dbReference>
<evidence type="ECO:0000259" key="3">
    <source>
        <dbReference type="PROSITE" id="PS50089"/>
    </source>
</evidence>
<name>S8BZN1_DACHA</name>
<feature type="compositionally biased region" description="Basic and acidic residues" evidence="2">
    <location>
        <begin position="1"/>
        <end position="11"/>
    </location>
</feature>
<feature type="region of interest" description="Disordered" evidence="2">
    <location>
        <begin position="406"/>
        <end position="558"/>
    </location>
</feature>
<feature type="compositionally biased region" description="Low complexity" evidence="2">
    <location>
        <begin position="483"/>
        <end position="493"/>
    </location>
</feature>
<dbReference type="InterPro" id="IPR001841">
    <property type="entry name" value="Znf_RING"/>
</dbReference>
<feature type="compositionally biased region" description="Polar residues" evidence="2">
    <location>
        <begin position="14"/>
        <end position="23"/>
    </location>
</feature>
<keyword evidence="5" id="KW-1185">Reference proteome</keyword>
<feature type="region of interest" description="Disordered" evidence="2">
    <location>
        <begin position="691"/>
        <end position="714"/>
    </location>
</feature>
<keyword evidence="1" id="KW-0862">Zinc</keyword>
<dbReference type="AlphaFoldDB" id="S8BZN1"/>
<protein>
    <recommendedName>
        <fullName evidence="3">RING-type domain-containing protein</fullName>
    </recommendedName>
</protein>
<dbReference type="PANTHER" id="PTHR45676">
    <property type="entry name" value="RING-H2 FINGER PROTEIN ATL51-RELATED"/>
    <property type="match status" value="1"/>
</dbReference>
<dbReference type="HOGENOM" id="CLU_386846_0_0_1"/>
<evidence type="ECO:0000313" key="4">
    <source>
        <dbReference type="EMBL" id="EPS44898.1"/>
    </source>
</evidence>
<dbReference type="EMBL" id="AQGS01000027">
    <property type="protein sequence ID" value="EPS44898.1"/>
    <property type="molecule type" value="Genomic_DNA"/>
</dbReference>
<feature type="region of interest" description="Disordered" evidence="2">
    <location>
        <begin position="58"/>
        <end position="79"/>
    </location>
</feature>
<evidence type="ECO:0000256" key="2">
    <source>
        <dbReference type="SAM" id="MobiDB-lite"/>
    </source>
</evidence>
<feature type="region of interest" description="Disordered" evidence="2">
    <location>
        <begin position="113"/>
        <end position="278"/>
    </location>
</feature>
<feature type="compositionally biased region" description="Polar residues" evidence="2">
    <location>
        <begin position="233"/>
        <end position="250"/>
    </location>
</feature>
<dbReference type="PANTHER" id="PTHR45676:SF41">
    <property type="entry name" value="RING-H2 FINGER PROTEIN ATL66"/>
    <property type="match status" value="1"/>
</dbReference>
<dbReference type="GO" id="GO:0008270">
    <property type="term" value="F:zinc ion binding"/>
    <property type="evidence" value="ECO:0007669"/>
    <property type="project" value="UniProtKB-KW"/>
</dbReference>
<dbReference type="SUPFAM" id="SSF57850">
    <property type="entry name" value="RING/U-box"/>
    <property type="match status" value="1"/>
</dbReference>
<comment type="caution">
    <text evidence="4">The sequence shown here is derived from an EMBL/GenBank/DDBJ whole genome shotgun (WGS) entry which is preliminary data.</text>
</comment>
<keyword evidence="1" id="KW-0479">Metal-binding</keyword>
<evidence type="ECO:0000256" key="1">
    <source>
        <dbReference type="PROSITE-ProRule" id="PRU00175"/>
    </source>
</evidence>
<feature type="compositionally biased region" description="Low complexity" evidence="2">
    <location>
        <begin position="506"/>
        <end position="538"/>
    </location>
</feature>
<keyword evidence="1" id="KW-0863">Zinc-finger</keyword>
<reference evidence="4 5" key="1">
    <citation type="journal article" date="2013" name="PLoS Genet.">
        <title>Genomic mechanisms accounting for the adaptation to parasitism in nematode-trapping fungi.</title>
        <authorList>
            <person name="Meerupati T."/>
            <person name="Andersson K.M."/>
            <person name="Friman E."/>
            <person name="Kumar D."/>
            <person name="Tunlid A."/>
            <person name="Ahren D."/>
        </authorList>
    </citation>
    <scope>NUCLEOTIDE SEQUENCE [LARGE SCALE GENOMIC DNA]</scope>
    <source>
        <strain evidence="4 5">CBS 200.50</strain>
    </source>
</reference>
<evidence type="ECO:0000313" key="5">
    <source>
        <dbReference type="Proteomes" id="UP000015100"/>
    </source>
</evidence>
<organism evidence="4 5">
    <name type="scientific">Dactylellina haptotyla (strain CBS 200.50)</name>
    <name type="common">Nematode-trapping fungus</name>
    <name type="synonym">Monacrosporium haptotylum</name>
    <dbReference type="NCBI Taxonomy" id="1284197"/>
    <lineage>
        <taxon>Eukaryota</taxon>
        <taxon>Fungi</taxon>
        <taxon>Dikarya</taxon>
        <taxon>Ascomycota</taxon>
        <taxon>Pezizomycotina</taxon>
        <taxon>Orbiliomycetes</taxon>
        <taxon>Orbiliales</taxon>
        <taxon>Orbiliaceae</taxon>
        <taxon>Dactylellina</taxon>
    </lineage>
</organism>
<proteinExistence type="predicted"/>
<dbReference type="Gene3D" id="3.30.40.10">
    <property type="entry name" value="Zinc/RING finger domain, C3HC4 (zinc finger)"/>
    <property type="match status" value="1"/>
</dbReference>
<accession>S8BZN1</accession>
<reference evidence="5" key="2">
    <citation type="submission" date="2013-04" db="EMBL/GenBank/DDBJ databases">
        <title>Genomic mechanisms accounting for the adaptation to parasitism in nematode-trapping fungi.</title>
        <authorList>
            <person name="Ahren D.G."/>
        </authorList>
    </citation>
    <scope>NUCLEOTIDE SEQUENCE [LARGE SCALE GENOMIC DNA]</scope>
    <source>
        <strain evidence="5">CBS 200.50</strain>
    </source>
</reference>
<feature type="domain" description="RING-type" evidence="3">
    <location>
        <begin position="648"/>
        <end position="691"/>
    </location>
</feature>
<feature type="compositionally biased region" description="Low complexity" evidence="2">
    <location>
        <begin position="264"/>
        <end position="274"/>
    </location>
</feature>
<dbReference type="Proteomes" id="UP000015100">
    <property type="component" value="Unassembled WGS sequence"/>
</dbReference>
<gene>
    <name evidence="4" type="ORF">H072_1108</name>
</gene>
<dbReference type="InterPro" id="IPR013083">
    <property type="entry name" value="Znf_RING/FYVE/PHD"/>
</dbReference>
<dbReference type="OrthoDB" id="8062037at2759"/>
<feature type="compositionally biased region" description="Polar residues" evidence="2">
    <location>
        <begin position="465"/>
        <end position="481"/>
    </location>
</feature>
<feature type="region of interest" description="Disordered" evidence="2">
    <location>
        <begin position="1"/>
        <end position="44"/>
    </location>
</feature>
<dbReference type="SMART" id="SM00184">
    <property type="entry name" value="RING"/>
    <property type="match status" value="1"/>
</dbReference>
<dbReference type="OMA" id="MFRFGPT"/>
<sequence>MPSPNEREPPSSHRAATSSSILPVTSRRRSFSPDPDSVDSRRSSRIRRRISRFVSSNITADHVPGRDSIHSASSADTSLETTATEVLSSFAPRVRLARIRSGLLHRRRSLNTSNLDGTRRERPFSMTAPRLGSLPFGLPRDTGSLDLPPSHTLRPHSTLDSDTYMISGPPTDSSRTHELPDLHIDNNPVEGVQSERNVPAEFFGPRRSISSSRHLRPRRAATSSEAFDAIAENPQNSEDTSTTFFPSASQSRSGSHRPPRDSRGSGSSTPSRLGRSGEDQAAVLSRLLSVAAAATAASLVGSNVQAFSDARDVSGDSVDGSFESFLRALQNGRLASALRNGGSTPDSLASDSSDDIISAGSIGPLNFFRMFRFGPTLGNPATSAASTSTSSEEQARMVPVIIVGIRSVNPRDPNPRDGRPPAPFLDALPSTPALNDSDSRRGNGLPSRSQTSRSRHISPIENRDQNNSSAFDPITSSTHAIASSPSPTGSTSRRGSRSIQPLEPFSTSESSTTPSETSEWTASSAASEDSRRSFPSRSSTDESPSRSASPDSTRSPSEGTRSWIIYVLGGSYPENHPILTTPSLFTDTPTYEDMMLLSSLIAPAKPPVASRDDIESAGGLFTVQIGEASDDSIGEDAAIIRLHAGERCLVCLSDFETGEISRQLIKCQHIFHKDCIDEWLTTGRNSCPLCRGKGVEESPTSENEVPGNGSAASA</sequence>
<dbReference type="PROSITE" id="PS50089">
    <property type="entry name" value="ZF_RING_2"/>
    <property type="match status" value="1"/>
</dbReference>
<feature type="compositionally biased region" description="Basic and acidic residues" evidence="2">
    <location>
        <begin position="174"/>
        <end position="184"/>
    </location>
</feature>
<dbReference type="STRING" id="1284197.S8BZN1"/>
<feature type="compositionally biased region" description="Polar residues" evidence="2">
    <location>
        <begin position="70"/>
        <end position="79"/>
    </location>
</feature>